<dbReference type="InterPro" id="IPR006026">
    <property type="entry name" value="Peptidase_Metallo"/>
</dbReference>
<dbReference type="EMBL" id="BMYX01000007">
    <property type="protein sequence ID" value="GGY13150.1"/>
    <property type="molecule type" value="Genomic_DNA"/>
</dbReference>
<dbReference type="SMART" id="SM00235">
    <property type="entry name" value="ZnMc"/>
    <property type="match status" value="1"/>
</dbReference>
<feature type="binding site" evidence="1">
    <location>
        <position position="131"/>
    </location>
    <ligand>
        <name>Zn(2+)</name>
        <dbReference type="ChEBI" id="CHEBI:29105"/>
        <note>catalytic</note>
    </ligand>
</feature>
<dbReference type="InterPro" id="IPR024079">
    <property type="entry name" value="MetalloPept_cat_dom_sf"/>
</dbReference>
<feature type="binding site" evidence="1">
    <location>
        <position position="137"/>
    </location>
    <ligand>
        <name>Zn(2+)</name>
        <dbReference type="ChEBI" id="CHEBI:29105"/>
        <note>catalytic</note>
    </ligand>
</feature>
<dbReference type="PANTHER" id="PTHR10127">
    <property type="entry name" value="DISCOIDIN, CUB, EGF, LAMININ , AND ZINC METALLOPROTEASE DOMAIN CONTAINING"/>
    <property type="match status" value="1"/>
</dbReference>
<feature type="binding site" evidence="1">
    <location>
        <position position="127"/>
    </location>
    <ligand>
        <name>Zn(2+)</name>
        <dbReference type="ChEBI" id="CHEBI:29105"/>
        <note>catalytic</note>
    </ligand>
</feature>
<keyword evidence="1" id="KW-0482">Metalloprotease</keyword>
<keyword evidence="1" id="KW-0862">Zinc</keyword>
<feature type="chain" id="PRO_5036995637" description="Peptidase M12A domain-containing protein" evidence="2">
    <location>
        <begin position="23"/>
        <end position="360"/>
    </location>
</feature>
<dbReference type="AlphaFoldDB" id="A0A918P1W0"/>
<evidence type="ECO:0000256" key="1">
    <source>
        <dbReference type="PROSITE-ProRule" id="PRU01211"/>
    </source>
</evidence>
<dbReference type="GO" id="GO:0008270">
    <property type="term" value="F:zinc ion binding"/>
    <property type="evidence" value="ECO:0007669"/>
    <property type="project" value="UniProtKB-UniRule"/>
</dbReference>
<gene>
    <name evidence="4" type="ORF">GCM10011289_15450</name>
</gene>
<dbReference type="RefSeq" id="WP_189532981.1">
    <property type="nucleotide sequence ID" value="NZ_BMYX01000007.1"/>
</dbReference>
<evidence type="ECO:0000256" key="2">
    <source>
        <dbReference type="SAM" id="SignalP"/>
    </source>
</evidence>
<reference evidence="4" key="2">
    <citation type="submission" date="2020-09" db="EMBL/GenBank/DDBJ databases">
        <authorList>
            <person name="Sun Q."/>
            <person name="Kim S."/>
        </authorList>
    </citation>
    <scope>NUCLEOTIDE SEQUENCE</scope>
    <source>
        <strain evidence="4">KCTC 32182</strain>
    </source>
</reference>
<dbReference type="Gene3D" id="3.40.390.10">
    <property type="entry name" value="Collagenase (Catalytic Domain)"/>
    <property type="match status" value="1"/>
</dbReference>
<keyword evidence="1" id="KW-0645">Protease</keyword>
<dbReference type="Pfam" id="PF00652">
    <property type="entry name" value="Ricin_B_lectin"/>
    <property type="match status" value="1"/>
</dbReference>
<feature type="domain" description="Peptidase M12A" evidence="3">
    <location>
        <begin position="33"/>
        <end position="215"/>
    </location>
</feature>
<feature type="active site" evidence="1">
    <location>
        <position position="128"/>
    </location>
</feature>
<dbReference type="Proteomes" id="UP000645257">
    <property type="component" value="Unassembled WGS sequence"/>
</dbReference>
<sequence>MISTRTRFAGLATLLALGGAAADVGDTPSRQRRALVHSSQALWPNGVIPYEYAEDYPEEGRRQFESAAEAYRRQTGILFLPRQGESHRLVLRPHDTLCGTGAGKSPYPIEIFSMSRSCAASLFYNLHEMGHAAGLLHEHQRSDRDRYVTLGESNWLRHTYNSARKLTEYDRDSVMQYPPPLVHSRDPAHPIHSQGEPHQLSALDVVGLAKLYPESAKRVTDRNDAFAAGGGRIVSLEGDQCLSRYPGGRVELTVCQPNHPAQAWRFGPTGEIVNAMPPALCLAVVTGGRPGRALLQPCTGSYHQRWAWKDDRLHLAESSTPMALRRFHDGTVGLDRPTRDNGALKTDRAFLWLLSPKGTR</sequence>
<dbReference type="GO" id="GO:0004222">
    <property type="term" value="F:metalloendopeptidase activity"/>
    <property type="evidence" value="ECO:0007669"/>
    <property type="project" value="UniProtKB-UniRule"/>
</dbReference>
<dbReference type="Pfam" id="PF01400">
    <property type="entry name" value="Astacin"/>
    <property type="match status" value="1"/>
</dbReference>
<dbReference type="PROSITE" id="PS50231">
    <property type="entry name" value="RICIN_B_LECTIN"/>
    <property type="match status" value="1"/>
</dbReference>
<evidence type="ECO:0000313" key="4">
    <source>
        <dbReference type="EMBL" id="GGY13150.1"/>
    </source>
</evidence>
<organism evidence="4 5">
    <name type="scientific">Paludibacterium paludis</name>
    <dbReference type="NCBI Taxonomy" id="1225769"/>
    <lineage>
        <taxon>Bacteria</taxon>
        <taxon>Pseudomonadati</taxon>
        <taxon>Pseudomonadota</taxon>
        <taxon>Betaproteobacteria</taxon>
        <taxon>Neisseriales</taxon>
        <taxon>Chromobacteriaceae</taxon>
        <taxon>Paludibacterium</taxon>
    </lineage>
</organism>
<comment type="caution">
    <text evidence="1">Lacks conserved residue(s) required for the propagation of feature annotation.</text>
</comment>
<keyword evidence="2" id="KW-0732">Signal</keyword>
<dbReference type="PROSITE" id="PS51864">
    <property type="entry name" value="ASTACIN"/>
    <property type="match status" value="1"/>
</dbReference>
<evidence type="ECO:0000259" key="3">
    <source>
        <dbReference type="PROSITE" id="PS51864"/>
    </source>
</evidence>
<proteinExistence type="predicted"/>
<dbReference type="GO" id="GO:0006508">
    <property type="term" value="P:proteolysis"/>
    <property type="evidence" value="ECO:0007669"/>
    <property type="project" value="UniProtKB-KW"/>
</dbReference>
<comment type="cofactor">
    <cofactor evidence="1">
        <name>Zn(2+)</name>
        <dbReference type="ChEBI" id="CHEBI:29105"/>
    </cofactor>
    <text evidence="1">Binds 1 zinc ion per subunit.</text>
</comment>
<keyword evidence="1" id="KW-0479">Metal-binding</keyword>
<comment type="caution">
    <text evidence="4">The sequence shown here is derived from an EMBL/GenBank/DDBJ whole genome shotgun (WGS) entry which is preliminary data.</text>
</comment>
<dbReference type="SUPFAM" id="SSF55486">
    <property type="entry name" value="Metalloproteases ('zincins'), catalytic domain"/>
    <property type="match status" value="1"/>
</dbReference>
<dbReference type="Gene3D" id="2.80.10.50">
    <property type="match status" value="1"/>
</dbReference>
<name>A0A918P1W0_9NEIS</name>
<keyword evidence="5" id="KW-1185">Reference proteome</keyword>
<accession>A0A918P1W0</accession>
<dbReference type="InterPro" id="IPR001506">
    <property type="entry name" value="Peptidase_M12A"/>
</dbReference>
<dbReference type="InterPro" id="IPR035992">
    <property type="entry name" value="Ricin_B-like_lectins"/>
</dbReference>
<keyword evidence="1" id="KW-0378">Hydrolase</keyword>
<protein>
    <recommendedName>
        <fullName evidence="3">Peptidase M12A domain-containing protein</fullName>
    </recommendedName>
</protein>
<evidence type="ECO:0000313" key="5">
    <source>
        <dbReference type="Proteomes" id="UP000645257"/>
    </source>
</evidence>
<dbReference type="PRINTS" id="PR00480">
    <property type="entry name" value="ASTACIN"/>
</dbReference>
<dbReference type="PANTHER" id="PTHR10127:SF850">
    <property type="entry name" value="METALLOENDOPEPTIDASE"/>
    <property type="match status" value="1"/>
</dbReference>
<dbReference type="InterPro" id="IPR000772">
    <property type="entry name" value="Ricin_B_lectin"/>
</dbReference>
<reference evidence="4" key="1">
    <citation type="journal article" date="2014" name="Int. J. Syst. Evol. Microbiol.">
        <title>Complete genome sequence of Corynebacterium casei LMG S-19264T (=DSM 44701T), isolated from a smear-ripened cheese.</title>
        <authorList>
            <consortium name="US DOE Joint Genome Institute (JGI-PGF)"/>
            <person name="Walter F."/>
            <person name="Albersmeier A."/>
            <person name="Kalinowski J."/>
            <person name="Ruckert C."/>
        </authorList>
    </citation>
    <scope>NUCLEOTIDE SEQUENCE</scope>
    <source>
        <strain evidence="4">KCTC 32182</strain>
    </source>
</reference>
<feature type="signal peptide" evidence="2">
    <location>
        <begin position="1"/>
        <end position="22"/>
    </location>
</feature>
<dbReference type="SUPFAM" id="SSF50370">
    <property type="entry name" value="Ricin B-like lectins"/>
    <property type="match status" value="1"/>
</dbReference>